<feature type="non-terminal residue" evidence="2">
    <location>
        <position position="1"/>
    </location>
</feature>
<evidence type="ECO:0000313" key="2">
    <source>
        <dbReference type="EMBL" id="KKL76648.1"/>
    </source>
</evidence>
<name>A0A0F9ER77_9ZZZZ</name>
<dbReference type="EMBL" id="LAZR01023979">
    <property type="protein sequence ID" value="KKL76648.1"/>
    <property type="molecule type" value="Genomic_DNA"/>
</dbReference>
<gene>
    <name evidence="2" type="ORF">LCGC14_2042800</name>
</gene>
<comment type="caution">
    <text evidence="2">The sequence shown here is derived from an EMBL/GenBank/DDBJ whole genome shotgun (WGS) entry which is preliminary data.</text>
</comment>
<accession>A0A0F9ER77</accession>
<feature type="domain" description="BREX system Lon protease-like BrxL N-terminal" evidence="1">
    <location>
        <begin position="1"/>
        <end position="55"/>
    </location>
</feature>
<dbReference type="InterPro" id="IPR014061">
    <property type="entry name" value="BrxL-like"/>
</dbReference>
<dbReference type="Pfam" id="PF13337">
    <property type="entry name" value="BrxL_ATPase"/>
    <property type="match status" value="1"/>
</dbReference>
<sequence length="250" mass="28267">KVIDKISVALNDKAGVYEASFANLGIKKVLTSPDTIKKHPKLLVTGVWCIADVQYEFAEDARTSPWRLETIKPIQIAKVDYEGYKAARDQFTKDEWIDLLMQSIGFNPEAFGRRSKLLQLMRLIPFVERNYNIIELGPKGTGKSHIYSEFSPHGQLISGGEVTIPKLFVNNSNGRIGLVGYWDVVAFDEFAGREKTANKALVDIMKKDIFARGEPHGRRGELRLCRQYRPQRSLHAEEQRPVRSLAPAVP</sequence>
<dbReference type="AlphaFoldDB" id="A0A0F9ER77"/>
<evidence type="ECO:0000259" key="1">
    <source>
        <dbReference type="Pfam" id="PF20442"/>
    </source>
</evidence>
<organism evidence="2">
    <name type="scientific">marine sediment metagenome</name>
    <dbReference type="NCBI Taxonomy" id="412755"/>
    <lineage>
        <taxon>unclassified sequences</taxon>
        <taxon>metagenomes</taxon>
        <taxon>ecological metagenomes</taxon>
    </lineage>
</organism>
<dbReference type="Pfam" id="PF20442">
    <property type="entry name" value="BrxL_N"/>
    <property type="match status" value="1"/>
</dbReference>
<proteinExistence type="predicted"/>
<reference evidence="2" key="1">
    <citation type="journal article" date="2015" name="Nature">
        <title>Complex archaea that bridge the gap between prokaryotes and eukaryotes.</title>
        <authorList>
            <person name="Spang A."/>
            <person name="Saw J.H."/>
            <person name="Jorgensen S.L."/>
            <person name="Zaremba-Niedzwiedzka K."/>
            <person name="Martijn J."/>
            <person name="Lind A.E."/>
            <person name="van Eijk R."/>
            <person name="Schleper C."/>
            <person name="Guy L."/>
            <person name="Ettema T.J."/>
        </authorList>
    </citation>
    <scope>NUCLEOTIDE SEQUENCE</scope>
</reference>
<protein>
    <recommendedName>
        <fullName evidence="1">BREX system Lon protease-like BrxL N-terminal domain-containing protein</fullName>
    </recommendedName>
</protein>
<dbReference type="InterPro" id="IPR046838">
    <property type="entry name" value="BrxL_N"/>
</dbReference>